<dbReference type="SUPFAM" id="SSF54928">
    <property type="entry name" value="RNA-binding domain, RBD"/>
    <property type="match status" value="1"/>
</dbReference>
<comment type="caution">
    <text evidence="1">The sequence shown here is derived from an EMBL/GenBank/DDBJ whole genome shotgun (WGS) entry which is preliminary data.</text>
</comment>
<protein>
    <recommendedName>
        <fullName evidence="3">RRM domain-containing protein</fullName>
    </recommendedName>
</protein>
<evidence type="ECO:0000313" key="1">
    <source>
        <dbReference type="EMBL" id="KAA6331608.1"/>
    </source>
</evidence>
<dbReference type="InterPro" id="IPR035979">
    <property type="entry name" value="RBD_domain_sf"/>
</dbReference>
<reference evidence="1 2" key="1">
    <citation type="submission" date="2019-03" db="EMBL/GenBank/DDBJ databases">
        <title>Single cell metagenomics reveals metabolic interactions within the superorganism composed of flagellate Streblomastix strix and complex community of Bacteroidetes bacteria on its surface.</title>
        <authorList>
            <person name="Treitli S.C."/>
            <person name="Kolisko M."/>
            <person name="Husnik F."/>
            <person name="Keeling P."/>
            <person name="Hampl V."/>
        </authorList>
    </citation>
    <scope>NUCLEOTIDE SEQUENCE [LARGE SCALE GENOMIC DNA]</scope>
    <source>
        <strain evidence="1">ST1C</strain>
    </source>
</reference>
<dbReference type="CDD" id="cd00590">
    <property type="entry name" value="RRM_SF"/>
    <property type="match status" value="1"/>
</dbReference>
<dbReference type="GO" id="GO:0003676">
    <property type="term" value="F:nucleic acid binding"/>
    <property type="evidence" value="ECO:0007669"/>
    <property type="project" value="InterPro"/>
</dbReference>
<organism evidence="1 2">
    <name type="scientific">Streblomastix strix</name>
    <dbReference type="NCBI Taxonomy" id="222440"/>
    <lineage>
        <taxon>Eukaryota</taxon>
        <taxon>Metamonada</taxon>
        <taxon>Preaxostyla</taxon>
        <taxon>Oxymonadida</taxon>
        <taxon>Streblomastigidae</taxon>
        <taxon>Streblomastix</taxon>
    </lineage>
</organism>
<dbReference type="Proteomes" id="UP000324800">
    <property type="component" value="Unassembled WGS sequence"/>
</dbReference>
<evidence type="ECO:0008006" key="3">
    <source>
        <dbReference type="Google" id="ProtNLM"/>
    </source>
</evidence>
<dbReference type="AlphaFoldDB" id="A0A5J4RD01"/>
<gene>
    <name evidence="1" type="ORF">EZS28_053369</name>
</gene>
<feature type="non-terminal residue" evidence="1">
    <location>
        <position position="1"/>
    </location>
</feature>
<proteinExistence type="predicted"/>
<dbReference type="EMBL" id="SNRW01042595">
    <property type="protein sequence ID" value="KAA6331608.1"/>
    <property type="molecule type" value="Genomic_DNA"/>
</dbReference>
<accession>A0A5J4RD01</accession>
<name>A0A5J4RD01_9EUKA</name>
<sequence>DASGRIVNESSIAQAFVDYGAVRRVEFVRDRWNNVFGEALVFFSNTASGQIV</sequence>
<evidence type="ECO:0000313" key="2">
    <source>
        <dbReference type="Proteomes" id="UP000324800"/>
    </source>
</evidence>